<dbReference type="Gene3D" id="3.40.630.30">
    <property type="match status" value="1"/>
</dbReference>
<dbReference type="PANTHER" id="PTHR43441">
    <property type="entry name" value="RIBOSOMAL-PROTEIN-SERINE ACETYLTRANSFERASE"/>
    <property type="match status" value="1"/>
</dbReference>
<sequence>MRGLATPTLLGEQVTLREYRDDDRQLVLSVVHDPLIPLMTTVPQTACTTEVQAYIERQRRRASNGDGFQFVVVENALGRAVGQVGITFREQNHERASVGYWIAPQFRGHRYAAGALRTLADWALHSLTVERLELYVEPWNEASCRTAESAGFEREGLLRRWERVGSERRDMYMYSLVRQ</sequence>
<dbReference type="GO" id="GO:0005737">
    <property type="term" value="C:cytoplasm"/>
    <property type="evidence" value="ECO:0007669"/>
    <property type="project" value="TreeGrafter"/>
</dbReference>
<protein>
    <submittedName>
        <fullName evidence="2">Ribosomal-protein-alanine N-acetyltransferase</fullName>
        <ecNumber evidence="2">2.3.1.267</ecNumber>
    </submittedName>
</protein>
<gene>
    <name evidence="2" type="ORF">QFZ53_002486</name>
</gene>
<dbReference type="GO" id="GO:0008999">
    <property type="term" value="F:protein-N-terminal-alanine acetyltransferase activity"/>
    <property type="evidence" value="ECO:0007669"/>
    <property type="project" value="UniProtKB-EC"/>
</dbReference>
<evidence type="ECO:0000313" key="2">
    <source>
        <dbReference type="EMBL" id="MDQ0648290.1"/>
    </source>
</evidence>
<keyword evidence="2" id="KW-0808">Transferase</keyword>
<name>A0AAW8EZR4_9MICO</name>
<reference evidence="2 3" key="1">
    <citation type="submission" date="2023-07" db="EMBL/GenBank/DDBJ databases">
        <title>Comparative genomics of wheat-associated soil bacteria to identify genetic determinants of phenazine resistance.</title>
        <authorList>
            <person name="Mouncey N."/>
        </authorList>
    </citation>
    <scope>NUCLEOTIDE SEQUENCE [LARGE SCALE GENOMIC DNA]</scope>
    <source>
        <strain evidence="2 3">W4I9-1</strain>
    </source>
</reference>
<dbReference type="PROSITE" id="PS51186">
    <property type="entry name" value="GNAT"/>
    <property type="match status" value="1"/>
</dbReference>
<dbReference type="RefSeq" id="WP_307296860.1">
    <property type="nucleotide sequence ID" value="NZ_JAUSXV010000001.1"/>
</dbReference>
<keyword evidence="2" id="KW-0012">Acyltransferase</keyword>
<dbReference type="EC" id="2.3.1.267" evidence="2"/>
<organism evidence="2 3">
    <name type="scientific">Microbacterium natoriense</name>
    <dbReference type="NCBI Taxonomy" id="284570"/>
    <lineage>
        <taxon>Bacteria</taxon>
        <taxon>Bacillati</taxon>
        <taxon>Actinomycetota</taxon>
        <taxon>Actinomycetes</taxon>
        <taxon>Micrococcales</taxon>
        <taxon>Microbacteriaceae</taxon>
        <taxon>Microbacterium</taxon>
    </lineage>
</organism>
<dbReference type="AlphaFoldDB" id="A0AAW8EZR4"/>
<dbReference type="GO" id="GO:1990189">
    <property type="term" value="F:protein N-terminal-serine acetyltransferase activity"/>
    <property type="evidence" value="ECO:0007669"/>
    <property type="project" value="TreeGrafter"/>
</dbReference>
<proteinExistence type="predicted"/>
<comment type="caution">
    <text evidence="2">The sequence shown here is derived from an EMBL/GenBank/DDBJ whole genome shotgun (WGS) entry which is preliminary data.</text>
</comment>
<evidence type="ECO:0000259" key="1">
    <source>
        <dbReference type="PROSITE" id="PS51186"/>
    </source>
</evidence>
<dbReference type="SUPFAM" id="SSF55729">
    <property type="entry name" value="Acyl-CoA N-acyltransferases (Nat)"/>
    <property type="match status" value="1"/>
</dbReference>
<dbReference type="PANTHER" id="PTHR43441:SF10">
    <property type="entry name" value="ACETYLTRANSFERASE"/>
    <property type="match status" value="1"/>
</dbReference>
<feature type="domain" description="N-acetyltransferase" evidence="1">
    <location>
        <begin position="14"/>
        <end position="178"/>
    </location>
</feature>
<dbReference type="InterPro" id="IPR051908">
    <property type="entry name" value="Ribosomal_N-acetyltransferase"/>
</dbReference>
<dbReference type="Pfam" id="PF13302">
    <property type="entry name" value="Acetyltransf_3"/>
    <property type="match status" value="1"/>
</dbReference>
<accession>A0AAW8EZR4</accession>
<dbReference type="InterPro" id="IPR000182">
    <property type="entry name" value="GNAT_dom"/>
</dbReference>
<dbReference type="EMBL" id="JAUSXV010000001">
    <property type="protein sequence ID" value="MDQ0648290.1"/>
    <property type="molecule type" value="Genomic_DNA"/>
</dbReference>
<dbReference type="InterPro" id="IPR016181">
    <property type="entry name" value="Acyl_CoA_acyltransferase"/>
</dbReference>
<keyword evidence="3" id="KW-1185">Reference proteome</keyword>
<evidence type="ECO:0000313" key="3">
    <source>
        <dbReference type="Proteomes" id="UP001244427"/>
    </source>
</evidence>
<dbReference type="Proteomes" id="UP001244427">
    <property type="component" value="Unassembled WGS sequence"/>
</dbReference>